<reference evidence="8" key="3">
    <citation type="submission" date="2018-07" db="EMBL/GenBank/DDBJ databases">
        <title>WGS assembly of Glycine max.</title>
        <authorList>
            <person name="Schmutz J."/>
            <person name="Cannon S."/>
            <person name="Schlueter J."/>
            <person name="Ma J."/>
            <person name="Mitros T."/>
            <person name="Nelson W."/>
            <person name="Hyten D."/>
            <person name="Song Q."/>
            <person name="Thelen J."/>
            <person name="Cheng J."/>
            <person name="Xu D."/>
            <person name="Hellsten U."/>
            <person name="May G."/>
            <person name="Yu Y."/>
            <person name="Sakurai T."/>
            <person name="Umezawa T."/>
            <person name="Bhattacharyya M."/>
            <person name="Sandhu D."/>
            <person name="Valliyodan B."/>
            <person name="Lindquist E."/>
            <person name="Peto M."/>
            <person name="Grant D."/>
            <person name="Shu S."/>
            <person name="Goodstein D."/>
            <person name="Barry K."/>
            <person name="Futrell-Griggs M."/>
            <person name="Abernathy B."/>
            <person name="Du J."/>
            <person name="Tian Z."/>
            <person name="Zhu L."/>
            <person name="Gill N."/>
            <person name="Joshi T."/>
            <person name="Libault M."/>
            <person name="Sethuraman A."/>
            <person name="Zhang X."/>
            <person name="Shinozaki K."/>
            <person name="Nguyen H."/>
            <person name="Wing R."/>
            <person name="Cregan P."/>
            <person name="Specht J."/>
            <person name="Grimwood J."/>
            <person name="Rokhsar D."/>
            <person name="Stacey G."/>
            <person name="Shoemaker R."/>
            <person name="Jackson S."/>
        </authorList>
    </citation>
    <scope>NUCLEOTIDE SEQUENCE</scope>
    <source>
        <tissue evidence="8">Callus</tissue>
    </source>
</reference>
<gene>
    <name evidence="8" type="ORF">GLYMA_20G043200</name>
</gene>
<keyword evidence="6 7" id="KW-0472">Membrane</keyword>
<evidence type="ECO:0000256" key="3">
    <source>
        <dbReference type="ARBA" id="ARBA00022448"/>
    </source>
</evidence>
<dbReference type="AlphaFoldDB" id="K7N1G7"/>
<keyword evidence="5 7" id="KW-1133">Transmembrane helix</keyword>
<evidence type="ECO:0000256" key="7">
    <source>
        <dbReference type="SAM" id="Phobius"/>
    </source>
</evidence>
<dbReference type="EMBL" id="CM000853">
    <property type="protein sequence ID" value="KRG89714.1"/>
    <property type="molecule type" value="Genomic_DNA"/>
</dbReference>
<dbReference type="GO" id="GO:0016020">
    <property type="term" value="C:membrane"/>
    <property type="evidence" value="ECO:0007669"/>
    <property type="project" value="UniProtKB-SubCell"/>
</dbReference>
<dbReference type="STRING" id="3847.K7N1G7"/>
<dbReference type="PaxDb" id="3847-GLYMA20G08423.1"/>
<keyword evidence="10" id="KW-1185">Reference proteome</keyword>
<dbReference type="SMR" id="K7N1G7"/>
<comment type="subcellular location">
    <subcellularLocation>
        <location evidence="1">Membrane</location>
        <topology evidence="1">Multi-pass membrane protein</topology>
    </subcellularLocation>
</comment>
<reference evidence="8 9" key="1">
    <citation type="journal article" date="2010" name="Nature">
        <title>Genome sequence of the palaeopolyploid soybean.</title>
        <authorList>
            <person name="Schmutz J."/>
            <person name="Cannon S.B."/>
            <person name="Schlueter J."/>
            <person name="Ma J."/>
            <person name="Mitros T."/>
            <person name="Nelson W."/>
            <person name="Hyten D.L."/>
            <person name="Song Q."/>
            <person name="Thelen J.J."/>
            <person name="Cheng J."/>
            <person name="Xu D."/>
            <person name="Hellsten U."/>
            <person name="May G.D."/>
            <person name="Yu Y."/>
            <person name="Sakurai T."/>
            <person name="Umezawa T."/>
            <person name="Bhattacharyya M.K."/>
            <person name="Sandhu D."/>
            <person name="Valliyodan B."/>
            <person name="Lindquist E."/>
            <person name="Peto M."/>
            <person name="Grant D."/>
            <person name="Shu S."/>
            <person name="Goodstein D."/>
            <person name="Barry K."/>
            <person name="Futrell-Griggs M."/>
            <person name="Abernathy B."/>
            <person name="Du J."/>
            <person name="Tian Z."/>
            <person name="Zhu L."/>
            <person name="Gill N."/>
            <person name="Joshi T."/>
            <person name="Libault M."/>
            <person name="Sethuraman A."/>
            <person name="Zhang X.-C."/>
            <person name="Shinozaki K."/>
            <person name="Nguyen H.T."/>
            <person name="Wing R.A."/>
            <person name="Cregan P."/>
            <person name="Specht J."/>
            <person name="Grimwood J."/>
            <person name="Rokhsar D."/>
            <person name="Stacey G."/>
            <person name="Shoemaker R.C."/>
            <person name="Jackson S.A."/>
        </authorList>
    </citation>
    <scope>NUCLEOTIDE SEQUENCE</scope>
    <source>
        <strain evidence="9">cv. Williams 82</strain>
        <tissue evidence="8">Callus</tissue>
    </source>
</reference>
<dbReference type="PANTHER" id="PTHR10332">
    <property type="entry name" value="EQUILIBRATIVE NUCLEOSIDE TRANSPORTER"/>
    <property type="match status" value="1"/>
</dbReference>
<organism evidence="8">
    <name type="scientific">Glycine max</name>
    <name type="common">Soybean</name>
    <name type="synonym">Glycine hispida</name>
    <dbReference type="NCBI Taxonomy" id="3847"/>
    <lineage>
        <taxon>Eukaryota</taxon>
        <taxon>Viridiplantae</taxon>
        <taxon>Streptophyta</taxon>
        <taxon>Embryophyta</taxon>
        <taxon>Tracheophyta</taxon>
        <taxon>Spermatophyta</taxon>
        <taxon>Magnoliopsida</taxon>
        <taxon>eudicotyledons</taxon>
        <taxon>Gunneridae</taxon>
        <taxon>Pentapetalae</taxon>
        <taxon>rosids</taxon>
        <taxon>fabids</taxon>
        <taxon>Fabales</taxon>
        <taxon>Fabaceae</taxon>
        <taxon>Papilionoideae</taxon>
        <taxon>50 kb inversion clade</taxon>
        <taxon>NPAAA clade</taxon>
        <taxon>indigoferoid/millettioid clade</taxon>
        <taxon>Phaseoleae</taxon>
        <taxon>Glycine</taxon>
        <taxon>Glycine subgen. Soja</taxon>
    </lineage>
</organism>
<accession>K7N1G7</accession>
<protein>
    <submittedName>
        <fullName evidence="8 9">Uncharacterized protein</fullName>
    </submittedName>
</protein>
<sequence length="118" mass="12685">MADALVQGSIVGCADELPERYMQAIIAGTTGSERLLGKVNPLNDFSLLGFWPEVHFDTPVTILTCLLGLTNGYLTSVLIILIPKIVKLQHAETTGIMSVLFLGFGLAAGSIIAWIWVI</sequence>
<dbReference type="EnsemblPlants" id="KRG89714">
    <property type="protein sequence ID" value="KRG89714"/>
    <property type="gene ID" value="GLYMA_20G043200"/>
</dbReference>
<comment type="similarity">
    <text evidence="2">Belongs to the SLC29A/ENT transporter (TC 2.A.57) family.</text>
</comment>
<evidence type="ECO:0000256" key="6">
    <source>
        <dbReference type="ARBA" id="ARBA00023136"/>
    </source>
</evidence>
<feature type="transmembrane region" description="Helical" evidence="7">
    <location>
        <begin position="94"/>
        <end position="117"/>
    </location>
</feature>
<evidence type="ECO:0000313" key="10">
    <source>
        <dbReference type="Proteomes" id="UP000008827"/>
    </source>
</evidence>
<dbReference type="GO" id="GO:0005337">
    <property type="term" value="F:nucleoside transmembrane transporter activity"/>
    <property type="evidence" value="ECO:0007669"/>
    <property type="project" value="InterPro"/>
</dbReference>
<dbReference type="InParanoid" id="K7N1G7"/>
<evidence type="ECO:0000256" key="4">
    <source>
        <dbReference type="ARBA" id="ARBA00022692"/>
    </source>
</evidence>
<proteinExistence type="inferred from homology"/>
<feature type="transmembrane region" description="Helical" evidence="7">
    <location>
        <begin position="60"/>
        <end position="82"/>
    </location>
</feature>
<evidence type="ECO:0000313" key="8">
    <source>
        <dbReference type="EMBL" id="KRG89714.1"/>
    </source>
</evidence>
<evidence type="ECO:0000256" key="1">
    <source>
        <dbReference type="ARBA" id="ARBA00004141"/>
    </source>
</evidence>
<evidence type="ECO:0000256" key="5">
    <source>
        <dbReference type="ARBA" id="ARBA00022989"/>
    </source>
</evidence>
<dbReference type="InterPro" id="IPR002259">
    <property type="entry name" value="Eqnu_transpt"/>
</dbReference>
<dbReference type="eggNOG" id="KOG1479">
    <property type="taxonomic scope" value="Eukaryota"/>
</dbReference>
<dbReference type="HOGENOM" id="CLU_2077323_0_0_1"/>
<reference evidence="9" key="2">
    <citation type="submission" date="2018-02" db="UniProtKB">
        <authorList>
            <consortium name="EnsemblPlants"/>
        </authorList>
    </citation>
    <scope>IDENTIFICATION</scope>
    <source>
        <strain evidence="9">Williams 82</strain>
    </source>
</reference>
<keyword evidence="4 7" id="KW-0812">Transmembrane</keyword>
<name>K7N1G7_SOYBN</name>
<dbReference type="Proteomes" id="UP000008827">
    <property type="component" value="Chromosome 20"/>
</dbReference>
<dbReference type="PANTHER" id="PTHR10332:SF10">
    <property type="entry name" value="EQUILIBRATIVE NUCLEOSIDE TRANSPORTER 4"/>
    <property type="match status" value="1"/>
</dbReference>
<dbReference type="Gramene" id="KRG89714">
    <property type="protein sequence ID" value="KRG89714"/>
    <property type="gene ID" value="GLYMA_20G043200"/>
</dbReference>
<keyword evidence="3" id="KW-0813">Transport</keyword>
<evidence type="ECO:0000256" key="2">
    <source>
        <dbReference type="ARBA" id="ARBA00007965"/>
    </source>
</evidence>
<evidence type="ECO:0000313" key="9">
    <source>
        <dbReference type="EnsemblPlants" id="KRG89714"/>
    </source>
</evidence>
<dbReference type="Pfam" id="PF01733">
    <property type="entry name" value="Nucleoside_tran"/>
    <property type="match status" value="1"/>
</dbReference>